<sequence length="63" mass="7587">MPENNLFFNFMKFFKIGLWISLCRKIFIQNFSQQMNRFSSLAANFIKRKKFRLTGLAEGIKYI</sequence>
<comment type="caution">
    <text evidence="1">The sequence shown here is derived from an EMBL/GenBank/DDBJ whole genome shotgun (WGS) entry which is preliminary data.</text>
</comment>
<dbReference type="Proteomes" id="UP000177126">
    <property type="component" value="Unassembled WGS sequence"/>
</dbReference>
<evidence type="ECO:0000313" key="2">
    <source>
        <dbReference type="Proteomes" id="UP000177126"/>
    </source>
</evidence>
<protein>
    <submittedName>
        <fullName evidence="1">Uncharacterized protein</fullName>
    </submittedName>
</protein>
<accession>A0A1G2FVE0</accession>
<gene>
    <name evidence="1" type="ORF">A3B04_03025</name>
</gene>
<dbReference type="AlphaFoldDB" id="A0A1G2FVE0"/>
<name>A0A1G2FVE0_9BACT</name>
<proteinExistence type="predicted"/>
<evidence type="ECO:0000313" key="1">
    <source>
        <dbReference type="EMBL" id="OGZ42023.1"/>
    </source>
</evidence>
<dbReference type="EMBL" id="MHNF01000005">
    <property type="protein sequence ID" value="OGZ42023.1"/>
    <property type="molecule type" value="Genomic_DNA"/>
</dbReference>
<organism evidence="1 2">
    <name type="scientific">Candidatus Portnoybacteria bacterium RIFCSPLOWO2_02_FULL_39_11</name>
    <dbReference type="NCBI Taxonomy" id="1802001"/>
    <lineage>
        <taxon>Bacteria</taxon>
        <taxon>Candidatus Portnoyibacteriota</taxon>
    </lineage>
</organism>
<reference evidence="1 2" key="1">
    <citation type="journal article" date="2016" name="Nat. Commun.">
        <title>Thousands of microbial genomes shed light on interconnected biogeochemical processes in an aquifer system.</title>
        <authorList>
            <person name="Anantharaman K."/>
            <person name="Brown C.T."/>
            <person name="Hug L.A."/>
            <person name="Sharon I."/>
            <person name="Castelle C.J."/>
            <person name="Probst A.J."/>
            <person name="Thomas B.C."/>
            <person name="Singh A."/>
            <person name="Wilkins M.J."/>
            <person name="Karaoz U."/>
            <person name="Brodie E.L."/>
            <person name="Williams K.H."/>
            <person name="Hubbard S.S."/>
            <person name="Banfield J.F."/>
        </authorList>
    </citation>
    <scope>NUCLEOTIDE SEQUENCE [LARGE SCALE GENOMIC DNA]</scope>
</reference>